<evidence type="ECO:0000313" key="13">
    <source>
        <dbReference type="Proteomes" id="UP000265100"/>
    </source>
</evidence>
<dbReference type="GO" id="GO:0006351">
    <property type="term" value="P:DNA-templated transcription"/>
    <property type="evidence" value="ECO:0007669"/>
    <property type="project" value="Ensembl"/>
</dbReference>
<protein>
    <submittedName>
        <fullName evidence="12">Melanocyte inducing transcription factor a</fullName>
    </submittedName>
</protein>
<dbReference type="PANTHER" id="PTHR45776">
    <property type="entry name" value="MIP04163P"/>
    <property type="match status" value="1"/>
</dbReference>
<dbReference type="Ensembl" id="ENSACLT00000033859.2">
    <property type="protein sequence ID" value="ENSACLP00000033077.2"/>
    <property type="gene ID" value="ENSACLG00000022427.2"/>
</dbReference>
<dbReference type="Proteomes" id="UP000265100">
    <property type="component" value="Chromosome 5"/>
</dbReference>
<dbReference type="CDD" id="cd18926">
    <property type="entry name" value="bHLHzip_MITF"/>
    <property type="match status" value="1"/>
</dbReference>
<reference evidence="12 13" key="1">
    <citation type="submission" date="2018-05" db="EMBL/GenBank/DDBJ databases">
        <authorList>
            <person name="Datahose"/>
        </authorList>
    </citation>
    <scope>NUCLEOTIDE SEQUENCE</scope>
</reference>
<feature type="domain" description="BHLH" evidence="11">
    <location>
        <begin position="213"/>
        <end position="266"/>
    </location>
</feature>
<evidence type="ECO:0000256" key="5">
    <source>
        <dbReference type="ARBA" id="ARBA00023125"/>
    </source>
</evidence>
<evidence type="ECO:0000256" key="3">
    <source>
        <dbReference type="ARBA" id="ARBA00008289"/>
    </source>
</evidence>
<keyword evidence="8" id="KW-0539">Nucleus</keyword>
<evidence type="ECO:0000256" key="4">
    <source>
        <dbReference type="ARBA" id="ARBA00023015"/>
    </source>
</evidence>
<evidence type="ECO:0000256" key="10">
    <source>
        <dbReference type="SAM" id="MobiDB-lite"/>
    </source>
</evidence>
<evidence type="ECO:0000256" key="6">
    <source>
        <dbReference type="ARBA" id="ARBA00023159"/>
    </source>
</evidence>
<dbReference type="FunFam" id="4.10.280.10:FF:000003">
    <property type="entry name" value="microphthalmia-associated transcription factor isoform X1"/>
    <property type="match status" value="1"/>
</dbReference>
<keyword evidence="4" id="KW-0805">Transcription regulation</keyword>
<dbReference type="GO" id="GO:0005737">
    <property type="term" value="C:cytoplasm"/>
    <property type="evidence" value="ECO:0007669"/>
    <property type="project" value="UniProtKB-SubCell"/>
</dbReference>
<dbReference type="GO" id="GO:0071228">
    <property type="term" value="P:cellular response to tumor cell"/>
    <property type="evidence" value="ECO:0007669"/>
    <property type="project" value="Ensembl"/>
</dbReference>
<dbReference type="GO" id="GO:0061386">
    <property type="term" value="P:closure of optic fissure"/>
    <property type="evidence" value="ECO:0007669"/>
    <property type="project" value="Ensembl"/>
</dbReference>
<evidence type="ECO:0000256" key="7">
    <source>
        <dbReference type="ARBA" id="ARBA00023163"/>
    </source>
</evidence>
<keyword evidence="6" id="KW-0010">Activator</keyword>
<evidence type="ECO:0000313" key="12">
    <source>
        <dbReference type="Ensembl" id="ENSACLP00000033077.2"/>
    </source>
</evidence>
<evidence type="ECO:0000256" key="8">
    <source>
        <dbReference type="ARBA" id="ARBA00023242"/>
    </source>
</evidence>
<keyword evidence="7" id="KW-0804">Transcription</keyword>
<dbReference type="GO" id="GO:0005634">
    <property type="term" value="C:nucleus"/>
    <property type="evidence" value="ECO:0007669"/>
    <property type="project" value="UniProtKB-SubCell"/>
</dbReference>
<dbReference type="GO" id="GO:0000981">
    <property type="term" value="F:DNA-binding transcription factor activity, RNA polymerase II-specific"/>
    <property type="evidence" value="ECO:0007669"/>
    <property type="project" value="Ensembl"/>
</dbReference>
<dbReference type="SUPFAM" id="SSF47459">
    <property type="entry name" value="HLH, helix-loop-helix DNA-binding domain"/>
    <property type="match status" value="1"/>
</dbReference>
<keyword evidence="5" id="KW-0238">DNA-binding</keyword>
<dbReference type="Pfam" id="PF15951">
    <property type="entry name" value="MITF_TFEB_C_3_N"/>
    <property type="match status" value="1"/>
</dbReference>
<reference evidence="12" key="3">
    <citation type="submission" date="2025-08" db="UniProtKB">
        <authorList>
            <consortium name="Ensembl"/>
        </authorList>
    </citation>
    <scope>IDENTIFICATION</scope>
</reference>
<comment type="subcellular location">
    <subcellularLocation>
        <location evidence="2">Cytoplasm</location>
    </subcellularLocation>
    <subcellularLocation>
        <location evidence="1">Nucleus</location>
    </subcellularLocation>
</comment>
<evidence type="ECO:0000259" key="11">
    <source>
        <dbReference type="PROSITE" id="PS50888"/>
    </source>
</evidence>
<dbReference type="InterPro" id="IPR021802">
    <property type="entry name" value="MiT/TFE_C"/>
</dbReference>
<feature type="region of interest" description="Disordered" evidence="10">
    <location>
        <begin position="68"/>
        <end position="94"/>
    </location>
</feature>
<sequence length="429" mass="47757">MKTGKLFYTQSYLNCCTSWTGAEMLYSALLEKKSLMKKNVQTHLESPTKYHIQQAQRQQVRQYLSTTLGGKAGSQPPEHSMPPGPGSSAPNSPMALLTLSTNCEKEMDDVIDDIISLESSYNDDVLGLMDPGLQMNNQLPVSGNLLDVYTNQSLQLPGLAINSCPPNIKREFTAPGMKQVLDKPGSCGQYENYQRPESFPVEAEVRALAKERQKKDNHNLIERRRRFNINDRIKELGTLIPKSNDPDMRWNKGTILKASVDYIRKLQREQQRAKELECRQRKLEHANRHLMLRIQELEIQARAHGLTVVSSPTVCTSELMARAIKQEPVLGDCPSELYQHSSAPDMSPPTTLDLNNGTITFDHIPADAGEPGPYGSSSACKMKELVRDNTLGPISPSDPLLSSMSPDISSNIDSHHTSSSSLEEKEHGC</sequence>
<dbReference type="PROSITE" id="PS50888">
    <property type="entry name" value="BHLH"/>
    <property type="match status" value="1"/>
</dbReference>
<dbReference type="GO" id="GO:0007623">
    <property type="term" value="P:circadian rhythm"/>
    <property type="evidence" value="ECO:0007669"/>
    <property type="project" value="Ensembl"/>
</dbReference>
<dbReference type="SMART" id="SM00353">
    <property type="entry name" value="HLH"/>
    <property type="match status" value="1"/>
</dbReference>
<dbReference type="GeneTree" id="ENSGT00940000156326"/>
<comment type="similarity">
    <text evidence="3">Belongs to the MiT/TFE family.</text>
</comment>
<evidence type="ECO:0000256" key="9">
    <source>
        <dbReference type="SAM" id="Coils"/>
    </source>
</evidence>
<dbReference type="Pfam" id="PF00010">
    <property type="entry name" value="HLH"/>
    <property type="match status" value="1"/>
</dbReference>
<accession>A0A3P8QW18</accession>
<keyword evidence="13" id="KW-1185">Reference proteome</keyword>
<organism evidence="12 13">
    <name type="scientific">Astatotilapia calliptera</name>
    <name type="common">Eastern happy</name>
    <name type="synonym">Chromis callipterus</name>
    <dbReference type="NCBI Taxonomy" id="8154"/>
    <lineage>
        <taxon>Eukaryota</taxon>
        <taxon>Metazoa</taxon>
        <taxon>Chordata</taxon>
        <taxon>Craniata</taxon>
        <taxon>Vertebrata</taxon>
        <taxon>Euteleostomi</taxon>
        <taxon>Actinopterygii</taxon>
        <taxon>Neopterygii</taxon>
        <taxon>Teleostei</taxon>
        <taxon>Neoteleostei</taxon>
        <taxon>Acanthomorphata</taxon>
        <taxon>Ovalentaria</taxon>
        <taxon>Cichlomorphae</taxon>
        <taxon>Cichliformes</taxon>
        <taxon>Cichlidae</taxon>
        <taxon>African cichlids</taxon>
        <taxon>Pseudocrenilabrinae</taxon>
        <taxon>Haplochromini</taxon>
        <taxon>Astatotilapia</taxon>
    </lineage>
</organism>
<dbReference type="Gene3D" id="4.10.280.10">
    <property type="entry name" value="Helix-loop-helix DNA-binding domain"/>
    <property type="match status" value="1"/>
</dbReference>
<dbReference type="STRING" id="8154.ENSACLP00000033077"/>
<dbReference type="InterPro" id="IPR036638">
    <property type="entry name" value="HLH_DNA-bd_sf"/>
</dbReference>
<dbReference type="GO" id="GO:0046983">
    <property type="term" value="F:protein dimerization activity"/>
    <property type="evidence" value="ECO:0007669"/>
    <property type="project" value="InterPro"/>
</dbReference>
<feature type="region of interest" description="Disordered" evidence="10">
    <location>
        <begin position="389"/>
        <end position="429"/>
    </location>
</feature>
<dbReference type="Bgee" id="ENSACLG00000022427">
    <property type="expression patterns" value="Expressed in ovary and 4 other cell types or tissues"/>
</dbReference>
<dbReference type="Pfam" id="PF11851">
    <property type="entry name" value="DUF3371"/>
    <property type="match status" value="1"/>
</dbReference>
<dbReference type="OrthoDB" id="6242697at2759"/>
<dbReference type="GO" id="GO:0000978">
    <property type="term" value="F:RNA polymerase II cis-regulatory region sequence-specific DNA binding"/>
    <property type="evidence" value="ECO:0007669"/>
    <property type="project" value="TreeGrafter"/>
</dbReference>
<name>A0A3P8QW18_ASTCA</name>
<feature type="compositionally biased region" description="Low complexity" evidence="10">
    <location>
        <begin position="391"/>
        <end position="421"/>
    </location>
</feature>
<dbReference type="AlphaFoldDB" id="A0A3P8QW18"/>
<reference evidence="12" key="4">
    <citation type="submission" date="2025-09" db="UniProtKB">
        <authorList>
            <consortium name="Ensembl"/>
        </authorList>
    </citation>
    <scope>IDENTIFICATION</scope>
</reference>
<reference evidence="13" key="2">
    <citation type="submission" date="2023-03" db="EMBL/GenBank/DDBJ databases">
        <authorList>
            <consortium name="Wellcome Sanger Institute Data Sharing"/>
        </authorList>
    </citation>
    <scope>NUCLEOTIDE SEQUENCE [LARGE SCALE GENOMIC DNA]</scope>
</reference>
<dbReference type="GO" id="GO:0030318">
    <property type="term" value="P:melanocyte differentiation"/>
    <property type="evidence" value="ECO:0007669"/>
    <property type="project" value="Ensembl"/>
</dbReference>
<evidence type="ECO:0000256" key="1">
    <source>
        <dbReference type="ARBA" id="ARBA00004123"/>
    </source>
</evidence>
<dbReference type="PANTHER" id="PTHR45776:SF4">
    <property type="entry name" value="MICROPHTHALMIA-ASSOCIATED TRANSCRIPTION FACTOR"/>
    <property type="match status" value="1"/>
</dbReference>
<dbReference type="OMA" id="DLYQHSS"/>
<keyword evidence="9" id="KW-0175">Coiled coil</keyword>
<dbReference type="InterPro" id="IPR011598">
    <property type="entry name" value="bHLH_dom"/>
</dbReference>
<dbReference type="InterPro" id="IPR031867">
    <property type="entry name" value="MiT/TFE_N"/>
</dbReference>
<dbReference type="GO" id="GO:0045636">
    <property type="term" value="P:positive regulation of melanocyte differentiation"/>
    <property type="evidence" value="ECO:0007669"/>
    <property type="project" value="Ensembl"/>
</dbReference>
<feature type="coiled-coil region" evidence="9">
    <location>
        <begin position="259"/>
        <end position="300"/>
    </location>
</feature>
<evidence type="ECO:0000256" key="2">
    <source>
        <dbReference type="ARBA" id="ARBA00004496"/>
    </source>
</evidence>
<proteinExistence type="inferred from homology"/>